<gene>
    <name evidence="6" type="ORF">V0288_13380</name>
</gene>
<proteinExistence type="inferred from homology"/>
<dbReference type="PANTHER" id="PTHR30126:SF5">
    <property type="entry name" value="HTH-TYPE TRANSCRIPTIONAL ACTIVATOR CMPR"/>
    <property type="match status" value="1"/>
</dbReference>
<dbReference type="Proteomes" id="UP001328733">
    <property type="component" value="Unassembled WGS sequence"/>
</dbReference>
<dbReference type="CDD" id="cd08419">
    <property type="entry name" value="PBP2_CbbR_RubisCO_like"/>
    <property type="match status" value="1"/>
</dbReference>
<evidence type="ECO:0000256" key="3">
    <source>
        <dbReference type="ARBA" id="ARBA00023125"/>
    </source>
</evidence>
<dbReference type="FunFam" id="1.10.10.10:FF:000001">
    <property type="entry name" value="LysR family transcriptional regulator"/>
    <property type="match status" value="1"/>
</dbReference>
<dbReference type="PROSITE" id="PS50931">
    <property type="entry name" value="HTH_LYSR"/>
    <property type="match status" value="1"/>
</dbReference>
<evidence type="ECO:0000256" key="4">
    <source>
        <dbReference type="ARBA" id="ARBA00023163"/>
    </source>
</evidence>
<comment type="similarity">
    <text evidence="1">Belongs to the LysR transcriptional regulatory family.</text>
</comment>
<dbReference type="AlphaFoldDB" id="A0AAW9QYC8"/>
<dbReference type="PRINTS" id="PR00039">
    <property type="entry name" value="HTHLYSR"/>
</dbReference>
<reference evidence="6 7" key="1">
    <citation type="submission" date="2024-01" db="EMBL/GenBank/DDBJ databases">
        <title>Genomic insights into the taxonomy and metabolism of the cyanobacterium Pannus brasiliensis CCIBt3594.</title>
        <authorList>
            <person name="Machado M."/>
            <person name="Botero N.B."/>
            <person name="Andreote A.P.D."/>
            <person name="Feitosa A.M.T."/>
            <person name="Popin R."/>
            <person name="Sivonen K."/>
            <person name="Fiore M.F."/>
        </authorList>
    </citation>
    <scope>NUCLEOTIDE SEQUENCE [LARGE SCALE GENOMIC DNA]</scope>
    <source>
        <strain evidence="6 7">CCIBt3594</strain>
    </source>
</reference>
<dbReference type="InterPro" id="IPR036388">
    <property type="entry name" value="WH-like_DNA-bd_sf"/>
</dbReference>
<keyword evidence="2" id="KW-0805">Transcription regulation</keyword>
<keyword evidence="3" id="KW-0238">DNA-binding</keyword>
<dbReference type="InterPro" id="IPR000847">
    <property type="entry name" value="LysR_HTH_N"/>
</dbReference>
<dbReference type="EMBL" id="JBAFSM010000023">
    <property type="protein sequence ID" value="MEG3438114.1"/>
    <property type="molecule type" value="Genomic_DNA"/>
</dbReference>
<protein>
    <submittedName>
        <fullName evidence="6">LysR family transcriptional regulator</fullName>
    </submittedName>
</protein>
<evidence type="ECO:0000313" key="7">
    <source>
        <dbReference type="Proteomes" id="UP001328733"/>
    </source>
</evidence>
<dbReference type="GO" id="GO:0003700">
    <property type="term" value="F:DNA-binding transcription factor activity"/>
    <property type="evidence" value="ECO:0007669"/>
    <property type="project" value="InterPro"/>
</dbReference>
<dbReference type="Pfam" id="PF03466">
    <property type="entry name" value="LysR_substrate"/>
    <property type="match status" value="1"/>
</dbReference>
<dbReference type="Gene3D" id="3.40.190.290">
    <property type="match status" value="1"/>
</dbReference>
<organism evidence="6 7">
    <name type="scientific">Pannus brasiliensis CCIBt3594</name>
    <dbReference type="NCBI Taxonomy" id="1427578"/>
    <lineage>
        <taxon>Bacteria</taxon>
        <taxon>Bacillati</taxon>
        <taxon>Cyanobacteriota</taxon>
        <taxon>Cyanophyceae</taxon>
        <taxon>Oscillatoriophycideae</taxon>
        <taxon>Chroococcales</taxon>
        <taxon>Microcystaceae</taxon>
        <taxon>Pannus</taxon>
    </lineage>
</organism>
<name>A0AAW9QYC8_9CHRO</name>
<dbReference type="PANTHER" id="PTHR30126">
    <property type="entry name" value="HTH-TYPE TRANSCRIPTIONAL REGULATOR"/>
    <property type="match status" value="1"/>
</dbReference>
<evidence type="ECO:0000313" key="6">
    <source>
        <dbReference type="EMBL" id="MEG3438114.1"/>
    </source>
</evidence>
<sequence>MSATLHQLVVFEATARHGSFTHAAAELDITQPTVSTQIKQLTKAVGLPLFEQIGKRIYLTEAGRELLTVCQQVFERLDVFEMAVAELQGMKRGKLRLATVTTAQYFIPKILGRFCESYPDVEIALEITNHQEIEERMLDNEDDLYILSDVPTDIPLEVEPFLENPLVVIARRDHLLAGQKNIPIEAIENEPFIMREPGSGTRETIQQFFHQHGISVPVRLEIGNNEAIKQAIAGGLGISVLSRHVLNLERSDGEFTILDVRHFPIRRQWYATYPSSKKLSVIARTFLDYLIETSQDRENHLFHFPPRVTPRAS</sequence>
<dbReference type="GO" id="GO:0000976">
    <property type="term" value="F:transcription cis-regulatory region binding"/>
    <property type="evidence" value="ECO:0007669"/>
    <property type="project" value="TreeGrafter"/>
</dbReference>
<keyword evidence="4" id="KW-0804">Transcription</keyword>
<evidence type="ECO:0000256" key="2">
    <source>
        <dbReference type="ARBA" id="ARBA00023015"/>
    </source>
</evidence>
<dbReference type="SUPFAM" id="SSF53850">
    <property type="entry name" value="Periplasmic binding protein-like II"/>
    <property type="match status" value="1"/>
</dbReference>
<feature type="domain" description="HTH lysR-type" evidence="5">
    <location>
        <begin position="1"/>
        <end position="60"/>
    </location>
</feature>
<dbReference type="Gene3D" id="1.10.10.10">
    <property type="entry name" value="Winged helix-like DNA-binding domain superfamily/Winged helix DNA-binding domain"/>
    <property type="match status" value="1"/>
</dbReference>
<comment type="caution">
    <text evidence="6">The sequence shown here is derived from an EMBL/GenBank/DDBJ whole genome shotgun (WGS) entry which is preliminary data.</text>
</comment>
<keyword evidence="7" id="KW-1185">Reference proteome</keyword>
<dbReference type="Pfam" id="PF00126">
    <property type="entry name" value="HTH_1"/>
    <property type="match status" value="1"/>
</dbReference>
<accession>A0AAW9QYC8</accession>
<evidence type="ECO:0000259" key="5">
    <source>
        <dbReference type="PROSITE" id="PS50931"/>
    </source>
</evidence>
<evidence type="ECO:0000256" key="1">
    <source>
        <dbReference type="ARBA" id="ARBA00009437"/>
    </source>
</evidence>
<dbReference type="SUPFAM" id="SSF46785">
    <property type="entry name" value="Winged helix' DNA-binding domain"/>
    <property type="match status" value="1"/>
</dbReference>
<dbReference type="InterPro" id="IPR005119">
    <property type="entry name" value="LysR_subst-bd"/>
</dbReference>
<dbReference type="InterPro" id="IPR036390">
    <property type="entry name" value="WH_DNA-bd_sf"/>
</dbReference>